<evidence type="ECO:0000256" key="8">
    <source>
        <dbReference type="ARBA" id="ARBA00023157"/>
    </source>
</evidence>
<evidence type="ECO:0000313" key="13">
    <source>
        <dbReference type="EMBL" id="PIN11358.1"/>
    </source>
</evidence>
<protein>
    <recommendedName>
        <fullName evidence="12">Bifunctional inhibitor/plant lipid transfer protein/seed storage helical domain-containing protein</fullName>
    </recommendedName>
</protein>
<evidence type="ECO:0000256" key="6">
    <source>
        <dbReference type="ARBA" id="ARBA00022729"/>
    </source>
</evidence>
<keyword evidence="10" id="KW-0449">Lipoprotein</keyword>
<keyword evidence="6 11" id="KW-0732">Signal</keyword>
<evidence type="ECO:0000256" key="2">
    <source>
        <dbReference type="ARBA" id="ARBA00009748"/>
    </source>
</evidence>
<dbReference type="InterPro" id="IPR036312">
    <property type="entry name" value="Bifun_inhib/LTP/seed_sf"/>
</dbReference>
<keyword evidence="4" id="KW-1003">Cell membrane</keyword>
<name>A0A2G9H1F8_9LAMI</name>
<keyword evidence="14" id="KW-1185">Reference proteome</keyword>
<feature type="signal peptide" evidence="11">
    <location>
        <begin position="1"/>
        <end position="26"/>
    </location>
</feature>
<evidence type="ECO:0000256" key="7">
    <source>
        <dbReference type="ARBA" id="ARBA00023121"/>
    </source>
</evidence>
<comment type="caution">
    <text evidence="13">The sequence shown here is derived from an EMBL/GenBank/DDBJ whole genome shotgun (WGS) entry which is preliminary data.</text>
</comment>
<dbReference type="PRINTS" id="PR00382">
    <property type="entry name" value="LIPIDTRNSFER"/>
</dbReference>
<keyword evidence="9" id="KW-0325">Glycoprotein</keyword>
<dbReference type="GO" id="GO:0008289">
    <property type="term" value="F:lipid binding"/>
    <property type="evidence" value="ECO:0007669"/>
    <property type="project" value="UniProtKB-KW"/>
</dbReference>
<sequence>MLSLLSLLPIPIALVLLSLFSPHALAQSTIAECGPNLVGLAPCGPFVQGMAAAPVQTCCDGLKQLYTQKPTCICLLLHDTSLASSFPINTTLALQLPLLCNLNIDATACSGTSSPTLSPPSQVSFGAKPNSTVAASPIVTMAPRPSFMGFGLHQSAQVRLKAQGQLLMLLLPAISTVLTKYVEL</sequence>
<dbReference type="Proteomes" id="UP000231279">
    <property type="component" value="Unassembled WGS sequence"/>
</dbReference>
<gene>
    <name evidence="13" type="ORF">CDL12_16041</name>
</gene>
<evidence type="ECO:0000256" key="3">
    <source>
        <dbReference type="ARBA" id="ARBA00022448"/>
    </source>
</evidence>
<keyword evidence="5" id="KW-0472">Membrane</keyword>
<keyword evidence="5" id="KW-0336">GPI-anchor</keyword>
<dbReference type="SUPFAM" id="SSF47699">
    <property type="entry name" value="Bifunctional inhibitor/lipid-transfer protein/seed storage 2S albumin"/>
    <property type="match status" value="1"/>
</dbReference>
<dbReference type="InterPro" id="IPR000528">
    <property type="entry name" value="Plant_nsLTP"/>
</dbReference>
<reference evidence="14" key="1">
    <citation type="journal article" date="2018" name="Gigascience">
        <title>Genome assembly of the Pink Ipe (Handroanthus impetiginosus, Bignoniaceae), a highly valued, ecologically keystone Neotropical timber forest tree.</title>
        <authorList>
            <person name="Silva-Junior O.B."/>
            <person name="Grattapaglia D."/>
            <person name="Novaes E."/>
            <person name="Collevatti R.G."/>
        </authorList>
    </citation>
    <scope>NUCLEOTIDE SEQUENCE [LARGE SCALE GENOMIC DNA]</scope>
    <source>
        <strain evidence="14">cv. UFG-1</strain>
    </source>
</reference>
<keyword evidence="3" id="KW-0813">Transport</keyword>
<dbReference type="Gene3D" id="1.10.110.10">
    <property type="entry name" value="Plant lipid-transfer and hydrophobic proteins"/>
    <property type="match status" value="1"/>
</dbReference>
<dbReference type="Pfam" id="PF14368">
    <property type="entry name" value="LTP_2"/>
    <property type="match status" value="1"/>
</dbReference>
<dbReference type="CDD" id="cd00010">
    <property type="entry name" value="AAI_LTSS"/>
    <property type="match status" value="1"/>
</dbReference>
<dbReference type="PANTHER" id="PTHR33044">
    <property type="entry name" value="BIFUNCTIONAL INHIBITOR/LIPID-TRANSFER PROTEIN/SEED STORAGE 2S ALBUMIN SUPERFAMILY PROTEIN-RELATED"/>
    <property type="match status" value="1"/>
</dbReference>
<dbReference type="OrthoDB" id="664243at2759"/>
<evidence type="ECO:0000256" key="1">
    <source>
        <dbReference type="ARBA" id="ARBA00004609"/>
    </source>
</evidence>
<evidence type="ECO:0000256" key="4">
    <source>
        <dbReference type="ARBA" id="ARBA00022475"/>
    </source>
</evidence>
<comment type="similarity">
    <text evidence="2">Belongs to the plant LTP family.</text>
</comment>
<keyword evidence="7" id="KW-0446">Lipid-binding</keyword>
<evidence type="ECO:0000259" key="12">
    <source>
        <dbReference type="SMART" id="SM00499"/>
    </source>
</evidence>
<dbReference type="GO" id="GO:0098552">
    <property type="term" value="C:side of membrane"/>
    <property type="evidence" value="ECO:0007669"/>
    <property type="project" value="UniProtKB-KW"/>
</dbReference>
<keyword evidence="8" id="KW-1015">Disulfide bond</keyword>
<evidence type="ECO:0000256" key="5">
    <source>
        <dbReference type="ARBA" id="ARBA00022622"/>
    </source>
</evidence>
<evidence type="ECO:0000256" key="9">
    <source>
        <dbReference type="ARBA" id="ARBA00023180"/>
    </source>
</evidence>
<dbReference type="STRING" id="429701.A0A2G9H1F8"/>
<dbReference type="GO" id="GO:0006869">
    <property type="term" value="P:lipid transport"/>
    <property type="evidence" value="ECO:0007669"/>
    <property type="project" value="InterPro"/>
</dbReference>
<accession>A0A2G9H1F8</accession>
<evidence type="ECO:0000256" key="11">
    <source>
        <dbReference type="SAM" id="SignalP"/>
    </source>
</evidence>
<feature type="domain" description="Bifunctional inhibitor/plant lipid transfer protein/seed storage helical" evidence="12">
    <location>
        <begin position="33"/>
        <end position="109"/>
    </location>
</feature>
<organism evidence="13 14">
    <name type="scientific">Handroanthus impetiginosus</name>
    <dbReference type="NCBI Taxonomy" id="429701"/>
    <lineage>
        <taxon>Eukaryota</taxon>
        <taxon>Viridiplantae</taxon>
        <taxon>Streptophyta</taxon>
        <taxon>Embryophyta</taxon>
        <taxon>Tracheophyta</taxon>
        <taxon>Spermatophyta</taxon>
        <taxon>Magnoliopsida</taxon>
        <taxon>eudicotyledons</taxon>
        <taxon>Gunneridae</taxon>
        <taxon>Pentapetalae</taxon>
        <taxon>asterids</taxon>
        <taxon>lamiids</taxon>
        <taxon>Lamiales</taxon>
        <taxon>Bignoniaceae</taxon>
        <taxon>Crescentiina</taxon>
        <taxon>Tabebuia alliance</taxon>
        <taxon>Handroanthus</taxon>
    </lineage>
</organism>
<dbReference type="AlphaFoldDB" id="A0A2G9H1F8"/>
<dbReference type="EMBL" id="NKXS01002952">
    <property type="protein sequence ID" value="PIN11358.1"/>
    <property type="molecule type" value="Genomic_DNA"/>
</dbReference>
<dbReference type="InterPro" id="IPR016140">
    <property type="entry name" value="Bifunc_inhib/LTP/seed_store"/>
</dbReference>
<evidence type="ECO:0000313" key="14">
    <source>
        <dbReference type="Proteomes" id="UP000231279"/>
    </source>
</evidence>
<evidence type="ECO:0000256" key="10">
    <source>
        <dbReference type="ARBA" id="ARBA00023288"/>
    </source>
</evidence>
<dbReference type="GO" id="GO:0005886">
    <property type="term" value="C:plasma membrane"/>
    <property type="evidence" value="ECO:0007669"/>
    <property type="project" value="UniProtKB-SubCell"/>
</dbReference>
<comment type="subcellular location">
    <subcellularLocation>
        <location evidence="1">Cell membrane</location>
        <topology evidence="1">Lipid-anchor</topology>
        <topology evidence="1">GPI-anchor</topology>
    </subcellularLocation>
</comment>
<feature type="chain" id="PRO_5013883463" description="Bifunctional inhibitor/plant lipid transfer protein/seed storage helical domain-containing protein" evidence="11">
    <location>
        <begin position="27"/>
        <end position="184"/>
    </location>
</feature>
<dbReference type="InterPro" id="IPR043325">
    <property type="entry name" value="LTSS"/>
</dbReference>
<proteinExistence type="inferred from homology"/>
<dbReference type="SMART" id="SM00499">
    <property type="entry name" value="AAI"/>
    <property type="match status" value="1"/>
</dbReference>